<evidence type="ECO:0000256" key="7">
    <source>
        <dbReference type="HAMAP-Rule" id="MF_00675"/>
    </source>
</evidence>
<dbReference type="AlphaFoldDB" id="X7F5K9"/>
<evidence type="ECO:0000256" key="2">
    <source>
        <dbReference type="ARBA" id="ARBA00004892"/>
    </source>
</evidence>
<dbReference type="GO" id="GO:0008880">
    <property type="term" value="F:glucuronate isomerase activity"/>
    <property type="evidence" value="ECO:0007669"/>
    <property type="project" value="UniProtKB-UniRule"/>
</dbReference>
<dbReference type="InterPro" id="IPR003766">
    <property type="entry name" value="Uronate_isomerase"/>
</dbReference>
<dbReference type="eggNOG" id="COG1904">
    <property type="taxonomic scope" value="Bacteria"/>
</dbReference>
<dbReference type="HAMAP" id="MF_00675">
    <property type="entry name" value="UxaC"/>
    <property type="match status" value="1"/>
</dbReference>
<evidence type="ECO:0000256" key="4">
    <source>
        <dbReference type="ARBA" id="ARBA00012546"/>
    </source>
</evidence>
<dbReference type="SUPFAM" id="SSF51556">
    <property type="entry name" value="Metallo-dependent hydrolases"/>
    <property type="match status" value="1"/>
</dbReference>
<sequence length="468" mass="52399">MTRFLNDDFLLDTGEARRLFHEVARDLPIIDYHNHLPPAEIAEDLHWSELGTLWLGHDHYKWRVMRWAGIEERLVTGDADPRDKFDAFARAMPRMIGNPVHHWSHLELWRYFDLDGTVLSAETADRVWDVTRERLAQPDFGAQGLLTRMKVELVGTTDDPLDTLEHHAALRGAPWRVVPTFRPDPAVKIDAAGFSDWVARLEAATHPIRGFDDLVGALETRLDHFVAHGCRAADHGIDRLDAGAEVAGATLDAALDAARAGRAVAADDAASWRAALFVALGRAYARRGLVMQLHVNALRNTRTRLLDAAGRDAGADSIRDIAVAEPLNALLDRLDRTEELPRMVIYGLDPTRNPAIVTTAGNFQDGSVPGKVQAGTAWWFNDQLDGMEDQIRTLSQMGLISTFLGMLTDSRSFLSFPRHEYFRRLFCRIVGRWQVEGHVPDAPDMLDALVRDVCYRNARDWFAAPGAD</sequence>
<dbReference type="EC" id="5.3.1.12" evidence="4 7"/>
<name>X7F5K9_9RHOB</name>
<dbReference type="GO" id="GO:0042840">
    <property type="term" value="P:D-glucuronate catabolic process"/>
    <property type="evidence" value="ECO:0007669"/>
    <property type="project" value="TreeGrafter"/>
</dbReference>
<dbReference type="GO" id="GO:0019698">
    <property type="term" value="P:D-galacturonate catabolic process"/>
    <property type="evidence" value="ECO:0007669"/>
    <property type="project" value="TreeGrafter"/>
</dbReference>
<dbReference type="RefSeq" id="WP_043772667.1">
    <property type="nucleotide sequence ID" value="NZ_JAME01000023.1"/>
</dbReference>
<comment type="pathway">
    <text evidence="2 7">Carbohydrate metabolism; pentose and glucuronate interconversion.</text>
</comment>
<protein>
    <recommendedName>
        <fullName evidence="5 7">Uronate isomerase</fullName>
        <ecNumber evidence="4 7">5.3.1.12</ecNumber>
    </recommendedName>
    <alternativeName>
        <fullName evidence="7">Glucuronate isomerase</fullName>
    </alternativeName>
    <alternativeName>
        <fullName evidence="7">Uronic isomerase</fullName>
    </alternativeName>
</protein>
<dbReference type="OrthoDB" id="9766564at2"/>
<keyword evidence="6 7" id="KW-0413">Isomerase</keyword>
<dbReference type="NCBIfam" id="NF002794">
    <property type="entry name" value="PRK02925.1"/>
    <property type="match status" value="1"/>
</dbReference>
<dbReference type="Gene3D" id="1.10.2020.10">
    <property type="entry name" value="uronate isomerase, domain 2, chain A"/>
    <property type="match status" value="1"/>
</dbReference>
<gene>
    <name evidence="7" type="primary">uxaC</name>
    <name evidence="8" type="ORF">RISW2_09780</name>
</gene>
<reference evidence="8 9" key="1">
    <citation type="submission" date="2014-01" db="EMBL/GenBank/DDBJ databases">
        <title>Roseivivax isoporae LMG 25204 Genome Sequencing.</title>
        <authorList>
            <person name="Lai Q."/>
            <person name="Li G."/>
            <person name="Shao Z."/>
        </authorList>
    </citation>
    <scope>NUCLEOTIDE SEQUENCE [LARGE SCALE GENOMIC DNA]</scope>
    <source>
        <strain evidence="8 9">LMG 25204</strain>
    </source>
</reference>
<dbReference type="PATRIC" id="fig|1449351.3.peg.3009"/>
<dbReference type="EMBL" id="JAME01000023">
    <property type="protein sequence ID" value="ETX28055.1"/>
    <property type="molecule type" value="Genomic_DNA"/>
</dbReference>
<accession>X7F5K9</accession>
<keyword evidence="9" id="KW-1185">Reference proteome</keyword>
<organism evidence="8 9">
    <name type="scientific">Roseivivax isoporae LMG 25204</name>
    <dbReference type="NCBI Taxonomy" id="1449351"/>
    <lineage>
        <taxon>Bacteria</taxon>
        <taxon>Pseudomonadati</taxon>
        <taxon>Pseudomonadota</taxon>
        <taxon>Alphaproteobacteria</taxon>
        <taxon>Rhodobacterales</taxon>
        <taxon>Roseobacteraceae</taxon>
        <taxon>Roseivivax</taxon>
    </lineage>
</organism>
<dbReference type="InterPro" id="IPR032466">
    <property type="entry name" value="Metal_Hydrolase"/>
</dbReference>
<evidence type="ECO:0000256" key="5">
    <source>
        <dbReference type="ARBA" id="ARBA00020555"/>
    </source>
</evidence>
<proteinExistence type="inferred from homology"/>
<dbReference type="Proteomes" id="UP000023430">
    <property type="component" value="Unassembled WGS sequence"/>
</dbReference>
<dbReference type="Gene3D" id="3.20.20.140">
    <property type="entry name" value="Metal-dependent hydrolases"/>
    <property type="match status" value="1"/>
</dbReference>
<dbReference type="UniPathway" id="UPA00246"/>
<evidence type="ECO:0000256" key="1">
    <source>
        <dbReference type="ARBA" id="ARBA00001165"/>
    </source>
</evidence>
<dbReference type="STRING" id="1449351.RISW2_09780"/>
<evidence type="ECO:0000313" key="8">
    <source>
        <dbReference type="EMBL" id="ETX28055.1"/>
    </source>
</evidence>
<dbReference type="Pfam" id="PF02614">
    <property type="entry name" value="UxaC"/>
    <property type="match status" value="1"/>
</dbReference>
<evidence type="ECO:0000256" key="3">
    <source>
        <dbReference type="ARBA" id="ARBA00008397"/>
    </source>
</evidence>
<dbReference type="PANTHER" id="PTHR30068:SF4">
    <property type="entry name" value="URONATE ISOMERASE"/>
    <property type="match status" value="1"/>
</dbReference>
<evidence type="ECO:0000313" key="9">
    <source>
        <dbReference type="Proteomes" id="UP000023430"/>
    </source>
</evidence>
<comment type="catalytic activity">
    <reaction evidence="7">
        <text>aldehydo-D-galacturonate = keto-D-tagaturonate</text>
        <dbReference type="Rhea" id="RHEA:27702"/>
        <dbReference type="ChEBI" id="CHEBI:12952"/>
        <dbReference type="ChEBI" id="CHEBI:17886"/>
    </reaction>
</comment>
<comment type="similarity">
    <text evidence="3 7">Belongs to the metallo-dependent hydrolases superfamily. Uronate isomerase family.</text>
</comment>
<dbReference type="PANTHER" id="PTHR30068">
    <property type="entry name" value="URONATE ISOMERASE"/>
    <property type="match status" value="1"/>
</dbReference>
<evidence type="ECO:0000256" key="6">
    <source>
        <dbReference type="ARBA" id="ARBA00023235"/>
    </source>
</evidence>
<comment type="caution">
    <text evidence="8">The sequence shown here is derived from an EMBL/GenBank/DDBJ whole genome shotgun (WGS) entry which is preliminary data.</text>
</comment>
<comment type="catalytic activity">
    <reaction evidence="1 7">
        <text>D-glucuronate = D-fructuronate</text>
        <dbReference type="Rhea" id="RHEA:13049"/>
        <dbReference type="ChEBI" id="CHEBI:58720"/>
        <dbReference type="ChEBI" id="CHEBI:59863"/>
        <dbReference type="EC" id="5.3.1.12"/>
    </reaction>
</comment>